<evidence type="ECO:0000256" key="1">
    <source>
        <dbReference type="ARBA" id="ARBA00004843"/>
    </source>
</evidence>
<feature type="domain" description="Lactate/malate dehydrogenase C-terminal" evidence="10">
    <location>
        <begin position="146"/>
        <end position="311"/>
    </location>
</feature>
<comment type="subunit">
    <text evidence="7">Homotetramer.</text>
</comment>
<feature type="domain" description="Lactate/malate dehydrogenase N-terminal" evidence="9">
    <location>
        <begin position="6"/>
        <end position="143"/>
    </location>
</feature>
<dbReference type="InterPro" id="IPR036291">
    <property type="entry name" value="NAD(P)-bd_dom_sf"/>
</dbReference>
<dbReference type="NCBIfam" id="NF000824">
    <property type="entry name" value="PRK00066.1"/>
    <property type="match status" value="1"/>
</dbReference>
<accession>A0ABS8FUX2</accession>
<keyword evidence="7" id="KW-0021">Allosteric enzyme</keyword>
<evidence type="ECO:0000313" key="11">
    <source>
        <dbReference type="EMBL" id="MCC2253848.1"/>
    </source>
</evidence>
<feature type="binding site" evidence="7">
    <location>
        <begin position="121"/>
        <end position="124"/>
    </location>
    <ligand>
        <name>substrate</name>
    </ligand>
</feature>
<dbReference type="PIRSF" id="PIRSF000102">
    <property type="entry name" value="Lac_mal_DH"/>
    <property type="match status" value="1"/>
</dbReference>
<feature type="binding site" evidence="7">
    <location>
        <position position="144"/>
    </location>
    <ligand>
        <name>NAD(+)</name>
        <dbReference type="ChEBI" id="CHEBI:57540"/>
    </ligand>
</feature>
<name>A0ABS8FUX2_9FIRM</name>
<comment type="similarity">
    <text evidence="2 7">Belongs to the LDH/MDH superfamily. LDH family.</text>
</comment>
<evidence type="ECO:0000256" key="6">
    <source>
        <dbReference type="ARBA" id="ARBA00049258"/>
    </source>
</evidence>
<dbReference type="PANTHER" id="PTHR43128:SF16">
    <property type="entry name" value="L-LACTATE DEHYDROGENASE"/>
    <property type="match status" value="1"/>
</dbReference>
<dbReference type="CDD" id="cd05292">
    <property type="entry name" value="LDH_2"/>
    <property type="match status" value="1"/>
</dbReference>
<feature type="coiled-coil region" evidence="8">
    <location>
        <begin position="288"/>
        <end position="315"/>
    </location>
</feature>
<feature type="binding site" evidence="7">
    <location>
        <position position="83"/>
    </location>
    <ligand>
        <name>substrate</name>
    </ligand>
</feature>
<feature type="binding site" evidence="7">
    <location>
        <position position="66"/>
    </location>
    <ligand>
        <name>NAD(+)</name>
        <dbReference type="ChEBI" id="CHEBI:57540"/>
    </ligand>
</feature>
<sequence length="316" mass="33894">MVNIQKAAVIGCGFVGSTIAYTLMQKGTFSELVLLDAVQAKAEGEAMDISHGLPFAHAMDIYAGSYEDIADAAVVIITAGANQKPGETRLDLVQKNSRIMRSVIGEIKRVGCEGILLIVSNPVDILTQVALAESGFPGERVIGSGTVLDTARLKYLISEKLEVDSRNVHAFIAGEHGDSELAVWSCANIYGIGLKEFARMKGYADFEKEMDGIYHAVRDSAYDIIERKGATYYGIGMSAAKIAESIVRDSHTVMPVSVSLSGEYGLSGLCLSIPAIVGRGGAEQVLEIALSEEELEKLKASADELREVLGQIRQDF</sequence>
<keyword evidence="7" id="KW-0597">Phosphoprotein</keyword>
<evidence type="ECO:0000256" key="2">
    <source>
        <dbReference type="ARBA" id="ARBA00006054"/>
    </source>
</evidence>
<gene>
    <name evidence="7" type="primary">ldh</name>
    <name evidence="11" type="ORF">LKD70_05265</name>
</gene>
<feature type="binding site" evidence="7">
    <location>
        <position position="15"/>
    </location>
    <ligand>
        <name>NAD(+)</name>
        <dbReference type="ChEBI" id="CHEBI:57540"/>
    </ligand>
</feature>
<dbReference type="GO" id="GO:0004459">
    <property type="term" value="F:L-lactate dehydrogenase (NAD+) activity"/>
    <property type="evidence" value="ECO:0007669"/>
    <property type="project" value="UniProtKB-EC"/>
</dbReference>
<organism evidence="11 12">
    <name type="scientific">Ruminococcus turbiniformis</name>
    <dbReference type="NCBI Taxonomy" id="2881258"/>
    <lineage>
        <taxon>Bacteria</taxon>
        <taxon>Bacillati</taxon>
        <taxon>Bacillota</taxon>
        <taxon>Clostridia</taxon>
        <taxon>Eubacteriales</taxon>
        <taxon>Oscillospiraceae</taxon>
        <taxon>Ruminococcus</taxon>
    </lineage>
</organism>
<dbReference type="Gene3D" id="3.90.110.10">
    <property type="entry name" value="Lactate dehydrogenase/glycoside hydrolase, family 4, C-terminal"/>
    <property type="match status" value="1"/>
</dbReference>
<comment type="catalytic activity">
    <reaction evidence="6 7">
        <text>(S)-lactate + NAD(+) = pyruvate + NADH + H(+)</text>
        <dbReference type="Rhea" id="RHEA:23444"/>
        <dbReference type="ChEBI" id="CHEBI:15361"/>
        <dbReference type="ChEBI" id="CHEBI:15378"/>
        <dbReference type="ChEBI" id="CHEBI:16651"/>
        <dbReference type="ChEBI" id="CHEBI:57540"/>
        <dbReference type="ChEBI" id="CHEBI:57945"/>
        <dbReference type="EC" id="1.1.1.27"/>
    </reaction>
</comment>
<evidence type="ECO:0000256" key="3">
    <source>
        <dbReference type="ARBA" id="ARBA00012967"/>
    </source>
</evidence>
<keyword evidence="4 7" id="KW-0560">Oxidoreductase</keyword>
<proteinExistence type="inferred from homology"/>
<dbReference type="InterPro" id="IPR011304">
    <property type="entry name" value="L-lactate_DH"/>
</dbReference>
<comment type="activity regulation">
    <text evidence="7">Allosterically activated by fructose 1,6-bisphosphate (FBP).</text>
</comment>
<dbReference type="InterPro" id="IPR018177">
    <property type="entry name" value="L-lactate_DH_AS"/>
</dbReference>
<dbReference type="PROSITE" id="PS00064">
    <property type="entry name" value="L_LDH"/>
    <property type="match status" value="1"/>
</dbReference>
<evidence type="ECO:0000259" key="9">
    <source>
        <dbReference type="Pfam" id="PF00056"/>
    </source>
</evidence>
<dbReference type="EC" id="1.1.1.27" evidence="3 7"/>
<dbReference type="InterPro" id="IPR001236">
    <property type="entry name" value="Lactate/malate_DH_N"/>
</dbReference>
<reference evidence="11 12" key="1">
    <citation type="submission" date="2021-10" db="EMBL/GenBank/DDBJ databases">
        <title>Anaerobic single-cell dispensing facilitates the cultivation of human gut bacteria.</title>
        <authorList>
            <person name="Afrizal A."/>
        </authorList>
    </citation>
    <scope>NUCLEOTIDE SEQUENCE [LARGE SCALE GENOMIC DNA]</scope>
    <source>
        <strain evidence="11 12">CLA-AA-H200</strain>
    </source>
</reference>
<protein>
    <recommendedName>
        <fullName evidence="3 7">L-lactate dehydrogenase</fullName>
        <shortName evidence="7">L-LDH</shortName>
        <ecNumber evidence="3 7">1.1.1.27</ecNumber>
    </recommendedName>
</protein>
<feature type="binding site" evidence="7">
    <location>
        <position position="231"/>
    </location>
    <ligand>
        <name>substrate</name>
    </ligand>
</feature>
<feature type="binding site" evidence="7">
    <location>
        <begin position="149"/>
        <end position="152"/>
    </location>
    <ligand>
        <name>substrate</name>
    </ligand>
</feature>
<keyword evidence="7" id="KW-0963">Cytoplasm</keyword>
<dbReference type="Proteomes" id="UP001198151">
    <property type="component" value="Unassembled WGS sequence"/>
</dbReference>
<dbReference type="EMBL" id="JAJEQX010000006">
    <property type="protein sequence ID" value="MCC2253848.1"/>
    <property type="molecule type" value="Genomic_DNA"/>
</dbReference>
<feature type="active site" description="Proton acceptor" evidence="7">
    <location>
        <position position="176"/>
    </location>
</feature>
<dbReference type="InterPro" id="IPR022383">
    <property type="entry name" value="Lactate/malate_DH_C"/>
</dbReference>
<keyword evidence="12" id="KW-1185">Reference proteome</keyword>
<feature type="binding site" evidence="7">
    <location>
        <begin position="119"/>
        <end position="121"/>
    </location>
    <ligand>
        <name>NAD(+)</name>
        <dbReference type="ChEBI" id="CHEBI:57540"/>
    </ligand>
</feature>
<dbReference type="SUPFAM" id="SSF56327">
    <property type="entry name" value="LDH C-terminal domain-like"/>
    <property type="match status" value="1"/>
</dbReference>
<keyword evidence="8" id="KW-0175">Coiled coil</keyword>
<comment type="caution">
    <text evidence="11">The sequence shown here is derived from an EMBL/GenBank/DDBJ whole genome shotgun (WGS) entry which is preliminary data.</text>
</comment>
<dbReference type="NCBIfam" id="TIGR01771">
    <property type="entry name" value="L-LDH-NAD"/>
    <property type="match status" value="1"/>
</dbReference>
<dbReference type="SUPFAM" id="SSF51735">
    <property type="entry name" value="NAD(P)-binding Rossmann-fold domains"/>
    <property type="match status" value="1"/>
</dbReference>
<dbReference type="Gene3D" id="3.40.50.720">
    <property type="entry name" value="NAD(P)-binding Rossmann-like Domain"/>
    <property type="match status" value="1"/>
</dbReference>
<comment type="function">
    <text evidence="7">Catalyzes the conversion of lactate to pyruvate.</text>
</comment>
<feature type="binding site" evidence="7">
    <location>
        <position position="41"/>
    </location>
    <ligand>
        <name>NAD(+)</name>
        <dbReference type="ChEBI" id="CHEBI:57540"/>
    </ligand>
</feature>
<keyword evidence="5 7" id="KW-0520">NAD</keyword>
<feature type="modified residue" description="Phosphotyrosine" evidence="7">
    <location>
        <position position="222"/>
    </location>
</feature>
<dbReference type="HAMAP" id="MF_00488">
    <property type="entry name" value="Lactate_dehydrog"/>
    <property type="match status" value="1"/>
</dbReference>
<evidence type="ECO:0000256" key="5">
    <source>
        <dbReference type="ARBA" id="ARBA00023027"/>
    </source>
</evidence>
<feature type="binding site" evidence="7">
    <location>
        <position position="89"/>
    </location>
    <ligand>
        <name>substrate</name>
    </ligand>
</feature>
<dbReference type="Pfam" id="PF02866">
    <property type="entry name" value="Ldh_1_C"/>
    <property type="match status" value="1"/>
</dbReference>
<evidence type="ECO:0000256" key="4">
    <source>
        <dbReference type="ARBA" id="ARBA00023002"/>
    </source>
</evidence>
<feature type="binding site" evidence="7">
    <location>
        <position position="169"/>
    </location>
    <ligand>
        <name>beta-D-fructose 1,6-bisphosphate</name>
        <dbReference type="ChEBI" id="CHEBI:32966"/>
        <note>allosteric activator</note>
    </ligand>
</feature>
<feature type="binding site" evidence="7">
    <location>
        <position position="36"/>
    </location>
    <ligand>
        <name>NAD(+)</name>
        <dbReference type="ChEBI" id="CHEBI:57540"/>
    </ligand>
</feature>
<feature type="binding site" evidence="7">
    <location>
        <position position="154"/>
    </location>
    <ligand>
        <name>beta-D-fructose 1,6-bisphosphate</name>
        <dbReference type="ChEBI" id="CHEBI:32966"/>
        <note>allosteric activator</note>
    </ligand>
</feature>
<evidence type="ECO:0000259" key="10">
    <source>
        <dbReference type="Pfam" id="PF02866"/>
    </source>
</evidence>
<dbReference type="PANTHER" id="PTHR43128">
    <property type="entry name" value="L-2-HYDROXYCARBOXYLATE DEHYDROGENASE (NAD(P)(+))"/>
    <property type="match status" value="1"/>
</dbReference>
<evidence type="ECO:0000256" key="8">
    <source>
        <dbReference type="SAM" id="Coils"/>
    </source>
</evidence>
<dbReference type="InterPro" id="IPR001557">
    <property type="entry name" value="L-lactate/malate_DH"/>
</dbReference>
<dbReference type="Pfam" id="PF00056">
    <property type="entry name" value="Ldh_1_N"/>
    <property type="match status" value="1"/>
</dbReference>
<evidence type="ECO:0000256" key="7">
    <source>
        <dbReference type="HAMAP-Rule" id="MF_00488"/>
    </source>
</evidence>
<feature type="binding site" evidence="7">
    <location>
        <begin position="80"/>
        <end position="81"/>
    </location>
    <ligand>
        <name>NAD(+)</name>
        <dbReference type="ChEBI" id="CHEBI:57540"/>
    </ligand>
</feature>
<dbReference type="RefSeq" id="WP_227706985.1">
    <property type="nucleotide sequence ID" value="NZ_JAJEQX010000006.1"/>
</dbReference>
<dbReference type="InterPro" id="IPR015955">
    <property type="entry name" value="Lactate_DH/Glyco_Ohase_4_C"/>
</dbReference>
<dbReference type="NCBIfam" id="NF004863">
    <property type="entry name" value="PRK06223.1"/>
    <property type="match status" value="1"/>
</dbReference>
<dbReference type="PRINTS" id="PR00086">
    <property type="entry name" value="LLDHDRGNASE"/>
</dbReference>
<evidence type="ECO:0000313" key="12">
    <source>
        <dbReference type="Proteomes" id="UP001198151"/>
    </source>
</evidence>
<feature type="binding site" evidence="7">
    <location>
        <position position="102"/>
    </location>
    <ligand>
        <name>NAD(+)</name>
        <dbReference type="ChEBI" id="CHEBI:57540"/>
    </ligand>
</feature>
<comment type="pathway">
    <text evidence="1 7">Fermentation; pyruvate fermentation to lactate; (S)-lactate from pyruvate: step 1/1.</text>
</comment>
<comment type="subcellular location">
    <subcellularLocation>
        <location evidence="7">Cytoplasm</location>
    </subcellularLocation>
</comment>